<dbReference type="Gene3D" id="3.30.70.270">
    <property type="match status" value="1"/>
</dbReference>
<evidence type="ECO:0000313" key="2">
    <source>
        <dbReference type="Proteomes" id="UP001279734"/>
    </source>
</evidence>
<keyword evidence="2" id="KW-1185">Reference proteome</keyword>
<proteinExistence type="predicted"/>
<sequence length="167" mass="19601">MPPELLKKLPPRSKVGHLIKLELVAKLPTIGHYCIAPPELKELKRRFKEFFDVGFIQPLKKHGRSLQICIDYQKLNKLIVKNKYPFFLVANLFNRFGREWLFTKMDLRLGYWQVGWNGRNGLVYWANMFYNGWPPTLDAILSHKNDWNAGLILLGWIATRLKFAGMD</sequence>
<dbReference type="AlphaFoldDB" id="A0AAD3XTL9"/>
<accession>A0AAD3XTL9</accession>
<evidence type="ECO:0000313" key="1">
    <source>
        <dbReference type="EMBL" id="GMH16124.1"/>
    </source>
</evidence>
<dbReference type="SUPFAM" id="SSF56672">
    <property type="entry name" value="DNA/RNA polymerases"/>
    <property type="match status" value="1"/>
</dbReference>
<dbReference type="Proteomes" id="UP001279734">
    <property type="component" value="Unassembled WGS sequence"/>
</dbReference>
<dbReference type="Gene3D" id="3.10.10.10">
    <property type="entry name" value="HIV Type 1 Reverse Transcriptase, subunit A, domain 1"/>
    <property type="match status" value="1"/>
</dbReference>
<reference evidence="1" key="1">
    <citation type="submission" date="2023-05" db="EMBL/GenBank/DDBJ databases">
        <title>Nepenthes gracilis genome sequencing.</title>
        <authorList>
            <person name="Fukushima K."/>
        </authorList>
    </citation>
    <scope>NUCLEOTIDE SEQUENCE</scope>
    <source>
        <strain evidence="1">SING2019-196</strain>
    </source>
</reference>
<dbReference type="PANTHER" id="PTHR24559">
    <property type="entry name" value="TRANSPOSON TY3-I GAG-POL POLYPROTEIN"/>
    <property type="match status" value="1"/>
</dbReference>
<name>A0AAD3XTL9_NEPGR</name>
<dbReference type="PANTHER" id="PTHR24559:SF436">
    <property type="entry name" value="RNA-DIRECTED DNA POLYMERASE HOMOLOG"/>
    <property type="match status" value="1"/>
</dbReference>
<comment type="caution">
    <text evidence="1">The sequence shown here is derived from an EMBL/GenBank/DDBJ whole genome shotgun (WGS) entry which is preliminary data.</text>
</comment>
<dbReference type="InterPro" id="IPR053134">
    <property type="entry name" value="RNA-dir_DNA_polymerase"/>
</dbReference>
<organism evidence="1 2">
    <name type="scientific">Nepenthes gracilis</name>
    <name type="common">Slender pitcher plant</name>
    <dbReference type="NCBI Taxonomy" id="150966"/>
    <lineage>
        <taxon>Eukaryota</taxon>
        <taxon>Viridiplantae</taxon>
        <taxon>Streptophyta</taxon>
        <taxon>Embryophyta</taxon>
        <taxon>Tracheophyta</taxon>
        <taxon>Spermatophyta</taxon>
        <taxon>Magnoliopsida</taxon>
        <taxon>eudicotyledons</taxon>
        <taxon>Gunneridae</taxon>
        <taxon>Pentapetalae</taxon>
        <taxon>Caryophyllales</taxon>
        <taxon>Nepenthaceae</taxon>
        <taxon>Nepenthes</taxon>
    </lineage>
</organism>
<gene>
    <name evidence="1" type="ORF">Nepgr_017965</name>
</gene>
<dbReference type="InterPro" id="IPR043502">
    <property type="entry name" value="DNA/RNA_pol_sf"/>
</dbReference>
<dbReference type="InterPro" id="IPR043128">
    <property type="entry name" value="Rev_trsase/Diguanyl_cyclase"/>
</dbReference>
<protein>
    <submittedName>
        <fullName evidence="1">Uncharacterized protein</fullName>
    </submittedName>
</protein>
<dbReference type="EMBL" id="BSYO01000016">
    <property type="protein sequence ID" value="GMH16124.1"/>
    <property type="molecule type" value="Genomic_DNA"/>
</dbReference>